<evidence type="ECO:0000256" key="1">
    <source>
        <dbReference type="SAM" id="MobiDB-lite"/>
    </source>
</evidence>
<name>A0A5R8WJC7_9BACT</name>
<evidence type="ECO:0000313" key="2">
    <source>
        <dbReference type="EMBL" id="TLM88817.1"/>
    </source>
</evidence>
<sequence>MSEPAGFNLYEDIAPVFEYLTNRLKRVQEEAQGAGVEQHWQNQHKAIVAMQLGELQMQYYAFRNIYLYHSVEDMKRIQREQEASGDDESRFNGFSIIPHTWEIVNSVVRDGYVHLHHAVEDMFRNFNAHAKNEPYARLGARPRNSIDFVDVFNKEFGFDLSIEGPRLPKKVGGRRGKKAAAKVVMMPGANLLPRLFKKLYPRLDKIRTISNCVKHQGGIPTREHNAELYKHLPNLPERRLLAIDHMEFLQDFDYVLQFAAQFLNFYDDLMAYVLLRRELASGAAQADPTAAQARLATLKSSLTGYATMFKHGTFGDLVTHLQDLVTRQRARALPSAVTAPHGPHENDVRPEELRSDAATS</sequence>
<evidence type="ECO:0000313" key="3">
    <source>
        <dbReference type="Proteomes" id="UP000305517"/>
    </source>
</evidence>
<dbReference type="AlphaFoldDB" id="A0A5R8WJC7"/>
<organism evidence="2 3">
    <name type="scientific">Hymenobacter jeollabukensis</name>
    <dbReference type="NCBI Taxonomy" id="2025313"/>
    <lineage>
        <taxon>Bacteria</taxon>
        <taxon>Pseudomonadati</taxon>
        <taxon>Bacteroidota</taxon>
        <taxon>Cytophagia</taxon>
        <taxon>Cytophagales</taxon>
        <taxon>Hymenobacteraceae</taxon>
        <taxon>Hymenobacter</taxon>
    </lineage>
</organism>
<feature type="compositionally biased region" description="Basic and acidic residues" evidence="1">
    <location>
        <begin position="342"/>
        <end position="360"/>
    </location>
</feature>
<comment type="caution">
    <text evidence="2">The sequence shown here is derived from an EMBL/GenBank/DDBJ whole genome shotgun (WGS) entry which is preliminary data.</text>
</comment>
<dbReference type="EMBL" id="VAJM01000016">
    <property type="protein sequence ID" value="TLM88817.1"/>
    <property type="molecule type" value="Genomic_DNA"/>
</dbReference>
<reference evidence="2 3" key="1">
    <citation type="submission" date="2019-05" db="EMBL/GenBank/DDBJ databases">
        <title>Hymenobacter edaphi sp. nov., isolated from abandoned arsenic-contaminated farmland soil.</title>
        <authorList>
            <person name="Nie L."/>
        </authorList>
    </citation>
    <scope>NUCLEOTIDE SEQUENCE [LARGE SCALE GENOMIC DNA]</scope>
    <source>
        <strain evidence="2 3">1-3-3-8</strain>
    </source>
</reference>
<gene>
    <name evidence="2" type="ORF">FDY95_23570</name>
</gene>
<feature type="region of interest" description="Disordered" evidence="1">
    <location>
        <begin position="333"/>
        <end position="360"/>
    </location>
</feature>
<dbReference type="Proteomes" id="UP000305517">
    <property type="component" value="Unassembled WGS sequence"/>
</dbReference>
<proteinExistence type="predicted"/>
<keyword evidence="3" id="KW-1185">Reference proteome</keyword>
<protein>
    <submittedName>
        <fullName evidence="2">Uncharacterized protein</fullName>
    </submittedName>
</protein>
<accession>A0A5R8WJC7</accession>
<dbReference type="RefSeq" id="WP_138081754.1">
    <property type="nucleotide sequence ID" value="NZ_VAJM01000016.1"/>
</dbReference>